<sequence>MNIPKFLFPFIVLLLFSSGCSEKTLTFNELYDSDLSKVEMITILDGSTGYNRKLTNKDDIADLLEELSHVTFTITNIDTRELNGMLFGVGFHETNSINPDFVMTTNIVDDKVFEADTDLAIIFEKYYEKGAD</sequence>
<keyword evidence="2" id="KW-1185">Reference proteome</keyword>
<gene>
    <name evidence="1" type="ORF">KHA91_13550</name>
</gene>
<comment type="caution">
    <text evidence="1">The sequence shown here is derived from an EMBL/GenBank/DDBJ whole genome shotgun (WGS) entry which is preliminary data.</text>
</comment>
<evidence type="ECO:0000313" key="2">
    <source>
        <dbReference type="Proteomes" id="UP000676456"/>
    </source>
</evidence>
<dbReference type="Proteomes" id="UP000676456">
    <property type="component" value="Unassembled WGS sequence"/>
</dbReference>
<accession>A0A942ULR6</accession>
<name>A0A942ULR6_9BACI</name>
<proteinExistence type="predicted"/>
<evidence type="ECO:0000313" key="1">
    <source>
        <dbReference type="EMBL" id="MBS4223776.1"/>
    </source>
</evidence>
<dbReference type="AlphaFoldDB" id="A0A942ULR6"/>
<dbReference type="PROSITE" id="PS51257">
    <property type="entry name" value="PROKAR_LIPOPROTEIN"/>
    <property type="match status" value="1"/>
</dbReference>
<dbReference type="RefSeq" id="WP_213098754.1">
    <property type="nucleotide sequence ID" value="NZ_JAGYPN010000002.1"/>
</dbReference>
<reference evidence="1 2" key="1">
    <citation type="submission" date="2021-05" db="EMBL/GenBank/DDBJ databases">
        <title>Novel Bacillus species.</title>
        <authorList>
            <person name="Liu G."/>
        </authorList>
    </citation>
    <scope>NUCLEOTIDE SEQUENCE [LARGE SCALE GENOMIC DNA]</scope>
    <source>
        <strain evidence="1 2">FJAT-49682</strain>
    </source>
</reference>
<protein>
    <submittedName>
        <fullName evidence="1">Uncharacterized protein</fullName>
    </submittedName>
</protein>
<dbReference type="EMBL" id="JAGYPN010000002">
    <property type="protein sequence ID" value="MBS4223776.1"/>
    <property type="molecule type" value="Genomic_DNA"/>
</dbReference>
<organism evidence="1 2">
    <name type="scientific">Lederbergia citrea</name>
    <dbReference type="NCBI Taxonomy" id="2833581"/>
    <lineage>
        <taxon>Bacteria</taxon>
        <taxon>Bacillati</taxon>
        <taxon>Bacillota</taxon>
        <taxon>Bacilli</taxon>
        <taxon>Bacillales</taxon>
        <taxon>Bacillaceae</taxon>
        <taxon>Lederbergia</taxon>
    </lineage>
</organism>